<dbReference type="SUPFAM" id="SSF51905">
    <property type="entry name" value="FAD/NAD(P)-binding domain"/>
    <property type="match status" value="1"/>
</dbReference>
<dbReference type="Pfam" id="PF00070">
    <property type="entry name" value="Pyr_redox"/>
    <property type="match status" value="1"/>
</dbReference>
<dbReference type="InterPro" id="IPR023753">
    <property type="entry name" value="FAD/NAD-binding_dom"/>
</dbReference>
<keyword evidence="5" id="KW-1185">Reference proteome</keyword>
<dbReference type="Pfam" id="PF07992">
    <property type="entry name" value="Pyr_redox_2"/>
    <property type="match status" value="1"/>
</dbReference>
<evidence type="ECO:0000259" key="2">
    <source>
        <dbReference type="Pfam" id="PF00070"/>
    </source>
</evidence>
<feature type="domain" description="FAD/NAD(P)-binding" evidence="3">
    <location>
        <begin position="69"/>
        <end position="92"/>
    </location>
</feature>
<dbReference type="EMBL" id="JALLPB020000693">
    <property type="protein sequence ID" value="KAL3806986.1"/>
    <property type="molecule type" value="Genomic_DNA"/>
</dbReference>
<dbReference type="InterPro" id="IPR039648">
    <property type="entry name" value="DHPH_N"/>
</dbReference>
<dbReference type="InterPro" id="IPR036188">
    <property type="entry name" value="FAD/NAD-bd_sf"/>
</dbReference>
<dbReference type="Proteomes" id="UP001530377">
    <property type="component" value="Unassembled WGS sequence"/>
</dbReference>
<dbReference type="PANTHER" id="PTHR43014:SF2">
    <property type="entry name" value="MERCURIC REDUCTASE"/>
    <property type="match status" value="1"/>
</dbReference>
<evidence type="ECO:0008006" key="6">
    <source>
        <dbReference type="Google" id="ProtNLM"/>
    </source>
</evidence>
<protein>
    <recommendedName>
        <fullName evidence="6">FAD/NAD(P)-binding domain-containing protein</fullName>
    </recommendedName>
</protein>
<name>A0ABD3R5L9_9STRA</name>
<proteinExistence type="predicted"/>
<accession>A0ABD3R5L9</accession>
<dbReference type="AlphaFoldDB" id="A0ABD3R5L9"/>
<feature type="region of interest" description="Disordered" evidence="1">
    <location>
        <begin position="288"/>
        <end position="316"/>
    </location>
</feature>
<evidence type="ECO:0000313" key="5">
    <source>
        <dbReference type="Proteomes" id="UP001530377"/>
    </source>
</evidence>
<dbReference type="Gene3D" id="3.50.50.60">
    <property type="entry name" value="FAD/NAD(P)-binding domain"/>
    <property type="match status" value="2"/>
</dbReference>
<evidence type="ECO:0000259" key="3">
    <source>
        <dbReference type="Pfam" id="PF07992"/>
    </source>
</evidence>
<gene>
    <name evidence="4" type="ORF">ACHAXA_009312</name>
</gene>
<evidence type="ECO:0000313" key="4">
    <source>
        <dbReference type="EMBL" id="KAL3806986.1"/>
    </source>
</evidence>
<organism evidence="4 5">
    <name type="scientific">Cyclostephanos tholiformis</name>
    <dbReference type="NCBI Taxonomy" id="382380"/>
    <lineage>
        <taxon>Eukaryota</taxon>
        <taxon>Sar</taxon>
        <taxon>Stramenopiles</taxon>
        <taxon>Ochrophyta</taxon>
        <taxon>Bacillariophyta</taxon>
        <taxon>Coscinodiscophyceae</taxon>
        <taxon>Thalassiosirophycidae</taxon>
        <taxon>Stephanodiscales</taxon>
        <taxon>Stephanodiscaceae</taxon>
        <taxon>Cyclostephanos</taxon>
    </lineage>
</organism>
<dbReference type="PANTHER" id="PTHR43014">
    <property type="entry name" value="MERCURIC REDUCTASE"/>
    <property type="match status" value="1"/>
</dbReference>
<sequence>MSKMRVIVVGRGPVGCKLSQSLSRLGCSVVLICGSARLLPNGEMEASAELKRVFKNEGIDIGVKINPITNGIIVDKKLQTSVKGVYAAGDCTGDRAIAARNILLPLKDTGVLSEVPSTTFTDPEGRRRFVKAPMALDSVMAPSAGELVSELTAIQAAKMPLDKLATLCPVSLDGTAAQHGEERRVASAAQRDPSQQEVVPRMREFDHGGGVRMKTGMEGRWGKSLRGLIQRAVRVRERSNSSASGAFVVRLIEGMVPTVPTACVFPLGGGGNITAANNNNNNMMMIGTNHRTTASSDDDIDDRQRRRQTTYPPVRL</sequence>
<reference evidence="4 5" key="1">
    <citation type="submission" date="2024-10" db="EMBL/GenBank/DDBJ databases">
        <title>Updated reference genomes for cyclostephanoid diatoms.</title>
        <authorList>
            <person name="Roberts W.R."/>
            <person name="Alverson A.J."/>
        </authorList>
    </citation>
    <scope>NUCLEOTIDE SEQUENCE [LARGE SCALE GENOMIC DNA]</scope>
    <source>
        <strain evidence="4 5">AJA228-03</strain>
    </source>
</reference>
<comment type="caution">
    <text evidence="4">The sequence shown here is derived from an EMBL/GenBank/DDBJ whole genome shotgun (WGS) entry which is preliminary data.</text>
</comment>
<evidence type="ECO:0000256" key="1">
    <source>
        <dbReference type="SAM" id="MobiDB-lite"/>
    </source>
</evidence>
<feature type="domain" description="Pyridine nucleotide-disulphide oxidoreductase N-terminal" evidence="2">
    <location>
        <begin position="5"/>
        <end position="61"/>
    </location>
</feature>